<dbReference type="PROSITE" id="PS51257">
    <property type="entry name" value="PROKAR_LIPOPROTEIN"/>
    <property type="match status" value="1"/>
</dbReference>
<evidence type="ECO:0008006" key="3">
    <source>
        <dbReference type="Google" id="ProtNLM"/>
    </source>
</evidence>
<dbReference type="EMBL" id="CP009621">
    <property type="protein sequence ID" value="AKD02194.1"/>
    <property type="molecule type" value="Genomic_DNA"/>
</dbReference>
<dbReference type="Proteomes" id="UP000033109">
    <property type="component" value="Chromosome"/>
</dbReference>
<sequence length="255" mass="28042">MKKLTVTLFTLLSLSACRQQDSELTSASTTKTPIVQASADSTATPQVATCQVNAPLLPAPDQPNADSELAAYLQKLQQAVKAHSTGELKELLSPDIRTGFDGSGGWSSFTKQWNPEDAHSEVWLLLEHMTRLGGDYPVENNQDLYALPYVYSSWPDSLDAFTHIAVTNPSTILRQEPAANAPAACTLSQVILKADPNKSYPLDKQQKEWWHVQTADGELQGYLYHTDVYSPVGYRAIFSKNKQGQWQMTALVAGD</sequence>
<gene>
    <name evidence="1" type="ORF">PKOR_02400</name>
</gene>
<proteinExistence type="predicted"/>
<reference evidence="1 2" key="1">
    <citation type="journal article" date="2015" name="Sci. Rep.">
        <title>Unraveling adaptation of Pontibacter korlensis to radiation and infertility in desert through complete genome and comparative transcriptomic analysis.</title>
        <authorList>
            <person name="Dai J."/>
            <person name="Dai W."/>
            <person name="Qiu C."/>
            <person name="Yang Z."/>
            <person name="Zhang Y."/>
            <person name="Zhou M."/>
            <person name="Zhang L."/>
            <person name="Fang C."/>
            <person name="Gao Q."/>
            <person name="Yang Q."/>
            <person name="Li X."/>
            <person name="Wang Z."/>
            <person name="Wang Z."/>
            <person name="Jia Z."/>
            <person name="Chen X."/>
        </authorList>
    </citation>
    <scope>NUCLEOTIDE SEQUENCE [LARGE SCALE GENOMIC DNA]</scope>
    <source>
        <strain evidence="1 2">X14-1T</strain>
    </source>
</reference>
<protein>
    <recommendedName>
        <fullName evidence="3">SH3b domain-containing protein</fullName>
    </recommendedName>
</protein>
<dbReference type="AlphaFoldDB" id="A0A0E3ZD40"/>
<keyword evidence="2" id="KW-1185">Reference proteome</keyword>
<dbReference type="RefSeq" id="WP_046308937.1">
    <property type="nucleotide sequence ID" value="NZ_CBCSCY010000054.1"/>
</dbReference>
<dbReference type="KEGG" id="pko:PKOR_02400"/>
<dbReference type="HOGENOM" id="CLU_1092897_0_0_10"/>
<evidence type="ECO:0000313" key="1">
    <source>
        <dbReference type="EMBL" id="AKD02194.1"/>
    </source>
</evidence>
<dbReference type="PATRIC" id="fig|400092.3.peg.547"/>
<accession>A0A0E3ZD40</accession>
<dbReference type="OrthoDB" id="849117at2"/>
<organism evidence="1 2">
    <name type="scientific">Pontibacter korlensis</name>
    <dbReference type="NCBI Taxonomy" id="400092"/>
    <lineage>
        <taxon>Bacteria</taxon>
        <taxon>Pseudomonadati</taxon>
        <taxon>Bacteroidota</taxon>
        <taxon>Cytophagia</taxon>
        <taxon>Cytophagales</taxon>
        <taxon>Hymenobacteraceae</taxon>
        <taxon>Pontibacter</taxon>
    </lineage>
</organism>
<name>A0A0E3ZD40_9BACT</name>
<evidence type="ECO:0000313" key="2">
    <source>
        <dbReference type="Proteomes" id="UP000033109"/>
    </source>
</evidence>